<evidence type="ECO:0000313" key="5">
    <source>
        <dbReference type="Proteomes" id="UP001567538"/>
    </source>
</evidence>
<organism evidence="4 5">
    <name type="scientific">Salvia divinorum</name>
    <name type="common">Maria pastora</name>
    <name type="synonym">Diviner's sage</name>
    <dbReference type="NCBI Taxonomy" id="28513"/>
    <lineage>
        <taxon>Eukaryota</taxon>
        <taxon>Viridiplantae</taxon>
        <taxon>Streptophyta</taxon>
        <taxon>Embryophyta</taxon>
        <taxon>Tracheophyta</taxon>
        <taxon>Spermatophyta</taxon>
        <taxon>Magnoliopsida</taxon>
        <taxon>eudicotyledons</taxon>
        <taxon>Gunneridae</taxon>
        <taxon>Pentapetalae</taxon>
        <taxon>asterids</taxon>
        <taxon>lamiids</taxon>
        <taxon>Lamiales</taxon>
        <taxon>Lamiaceae</taxon>
        <taxon>Nepetoideae</taxon>
        <taxon>Mentheae</taxon>
        <taxon>Salviinae</taxon>
        <taxon>Salvia</taxon>
        <taxon>Salvia subgen. Calosphace</taxon>
    </lineage>
</organism>
<accession>A0ABD1IF11</accession>
<dbReference type="Proteomes" id="UP001567538">
    <property type="component" value="Unassembled WGS sequence"/>
</dbReference>
<feature type="region of interest" description="VHIID" evidence="3">
    <location>
        <begin position="145"/>
        <end position="210"/>
    </location>
</feature>
<evidence type="ECO:0000313" key="4">
    <source>
        <dbReference type="EMBL" id="KAL1566927.1"/>
    </source>
</evidence>
<evidence type="ECO:0000256" key="2">
    <source>
        <dbReference type="ARBA" id="ARBA00023163"/>
    </source>
</evidence>
<keyword evidence="1" id="KW-0805">Transcription regulation</keyword>
<sequence>MENMRQDSAIRQFCAARVEEQELDHSLDHIRSSLDLTNDNDAPQLELDQLVDAFFNDNNNDDSMADDVHYESNAPCANLEKGVDEGLQLIWPCLNPSGDSLQRVSHCFSIALNSRLSLLQNLNPNDSLSTNNKIHVTKQEKAQAFALLHKTTPYIVFGFTAANAAICEAAKGKQSLHIVDLGMEHNLQWPSLLKSLSIQPLLPKSIWITGVIGDLDAAEEVEHSMRRLHDEAGEYGITLEYNFLHKHKHVKESRGSLKTILQSIKKLGPNLVTVVEQDANHNGPFFLGRFLECLHYYAAVFDSLEWRLARGSGERMKIERWHLGEEICNVVACEGEDRVERHERADQWRRQMGRAGFQVVGFKCLDEVKGVVGRYGSEGYTLAIEKGCLQLGWKGRPIMMASAWQLNNLSSSSS</sequence>
<dbReference type="AlphaFoldDB" id="A0ABD1IF11"/>
<comment type="caution">
    <text evidence="4">The sequence shown here is derived from an EMBL/GenBank/DDBJ whole genome shotgun (WGS) entry which is preliminary data.</text>
</comment>
<keyword evidence="5" id="KW-1185">Reference proteome</keyword>
<evidence type="ECO:0000256" key="1">
    <source>
        <dbReference type="ARBA" id="ARBA00023015"/>
    </source>
</evidence>
<dbReference type="Pfam" id="PF03514">
    <property type="entry name" value="GRAS"/>
    <property type="match status" value="1"/>
</dbReference>
<evidence type="ECO:0000256" key="3">
    <source>
        <dbReference type="PROSITE-ProRule" id="PRU01191"/>
    </source>
</evidence>
<comment type="caution">
    <text evidence="3">Lacks conserved residue(s) required for the propagation of feature annotation.</text>
</comment>
<proteinExistence type="inferred from homology"/>
<dbReference type="PANTHER" id="PTHR31636">
    <property type="entry name" value="OSJNBA0084A10.13 PROTEIN-RELATED"/>
    <property type="match status" value="1"/>
</dbReference>
<keyword evidence="2" id="KW-0804">Transcription</keyword>
<gene>
    <name evidence="4" type="ORF">AAHA92_02466</name>
</gene>
<protein>
    <submittedName>
        <fullName evidence="4">GRAS family protein RAD1-like</fullName>
    </submittedName>
</protein>
<name>A0ABD1IF11_SALDI</name>
<feature type="region of interest" description="SAW" evidence="3">
    <location>
        <begin position="332"/>
        <end position="405"/>
    </location>
</feature>
<reference evidence="4 5" key="1">
    <citation type="submission" date="2024-06" db="EMBL/GenBank/DDBJ databases">
        <title>A chromosome level genome sequence of Diviner's sage (Salvia divinorum).</title>
        <authorList>
            <person name="Ford S.A."/>
            <person name="Ro D.-K."/>
            <person name="Ness R.W."/>
            <person name="Phillips M.A."/>
        </authorList>
    </citation>
    <scope>NUCLEOTIDE SEQUENCE [LARGE SCALE GENOMIC DNA]</scope>
    <source>
        <strain evidence="4">SAF-2024a</strain>
        <tissue evidence="4">Leaf</tissue>
    </source>
</reference>
<dbReference type="PROSITE" id="PS50985">
    <property type="entry name" value="GRAS"/>
    <property type="match status" value="1"/>
</dbReference>
<dbReference type="InterPro" id="IPR005202">
    <property type="entry name" value="TF_GRAS"/>
</dbReference>
<comment type="similarity">
    <text evidence="3">Belongs to the GRAS family.</text>
</comment>
<feature type="short sequence motif" description="VHIID" evidence="3">
    <location>
        <begin position="176"/>
        <end position="180"/>
    </location>
</feature>
<dbReference type="EMBL" id="JBEAFC010000002">
    <property type="protein sequence ID" value="KAL1566927.1"/>
    <property type="molecule type" value="Genomic_DNA"/>
</dbReference>